<keyword evidence="4 8" id="KW-0560">Oxidoreductase</keyword>
<evidence type="ECO:0000256" key="1">
    <source>
        <dbReference type="ARBA" id="ARBA00010617"/>
    </source>
</evidence>
<dbReference type="Proteomes" id="UP000290365">
    <property type="component" value="Chromosome"/>
</dbReference>
<protein>
    <submittedName>
        <fullName evidence="9">Cytochrome P450</fullName>
    </submittedName>
</protein>
<dbReference type="PRINTS" id="PR00385">
    <property type="entry name" value="P450"/>
</dbReference>
<accession>A0A4P6K3U2</accession>
<dbReference type="GO" id="GO:0005506">
    <property type="term" value="F:iron ion binding"/>
    <property type="evidence" value="ECO:0007669"/>
    <property type="project" value="InterPro"/>
</dbReference>
<evidence type="ECO:0000256" key="5">
    <source>
        <dbReference type="ARBA" id="ARBA00023004"/>
    </source>
</evidence>
<evidence type="ECO:0000256" key="4">
    <source>
        <dbReference type="ARBA" id="ARBA00023002"/>
    </source>
</evidence>
<name>A0A4P6K3U2_KTERU</name>
<proteinExistence type="inferred from homology"/>
<dbReference type="Gene3D" id="1.10.630.10">
    <property type="entry name" value="Cytochrome P450"/>
    <property type="match status" value="1"/>
</dbReference>
<dbReference type="RefSeq" id="WP_129893235.1">
    <property type="nucleotide sequence ID" value="NZ_CP035758.1"/>
</dbReference>
<dbReference type="GO" id="GO:0004497">
    <property type="term" value="F:monooxygenase activity"/>
    <property type="evidence" value="ECO:0007669"/>
    <property type="project" value="UniProtKB-KW"/>
</dbReference>
<dbReference type="PRINTS" id="PR00463">
    <property type="entry name" value="EP450I"/>
</dbReference>
<keyword evidence="2 7" id="KW-0349">Heme</keyword>
<evidence type="ECO:0000256" key="8">
    <source>
        <dbReference type="RuleBase" id="RU000461"/>
    </source>
</evidence>
<dbReference type="KEGG" id="kbs:EPA93_41785"/>
<dbReference type="EMBL" id="CP035758">
    <property type="protein sequence ID" value="QBD82166.1"/>
    <property type="molecule type" value="Genomic_DNA"/>
</dbReference>
<dbReference type="InterPro" id="IPR036396">
    <property type="entry name" value="Cyt_P450_sf"/>
</dbReference>
<dbReference type="PROSITE" id="PS00086">
    <property type="entry name" value="CYTOCHROME_P450"/>
    <property type="match status" value="1"/>
</dbReference>
<keyword evidence="3 7" id="KW-0479">Metal-binding</keyword>
<evidence type="ECO:0000256" key="3">
    <source>
        <dbReference type="ARBA" id="ARBA00022723"/>
    </source>
</evidence>
<evidence type="ECO:0000313" key="9">
    <source>
        <dbReference type="EMBL" id="QBD82166.1"/>
    </source>
</evidence>
<dbReference type="SUPFAM" id="SSF48264">
    <property type="entry name" value="Cytochrome P450"/>
    <property type="match status" value="1"/>
</dbReference>
<dbReference type="InterPro" id="IPR001128">
    <property type="entry name" value="Cyt_P450"/>
</dbReference>
<feature type="binding site" description="axial binding residue" evidence="7">
    <location>
        <position position="400"/>
    </location>
    <ligand>
        <name>heme</name>
        <dbReference type="ChEBI" id="CHEBI:30413"/>
    </ligand>
    <ligandPart>
        <name>Fe</name>
        <dbReference type="ChEBI" id="CHEBI:18248"/>
    </ligandPart>
</feature>
<sequence length="458" mass="52702">MATQVRTKPTKFIPDVKESPFVGSLLVHQKDRLNFYLHVAHKYGEVARFHFGNFPALQVTSPKFVHGVLVEHAYDFDKGELMHNAFRPIIGNGLFISEGDFHRRQRKLMAPSFQPRQIMHYADTMVRYGEQIQQGWQEGAVVDIGHEMTRLTMSIVGKALFDADVFTEADELGGAMTLLLQHTSYALSHLFPIPLSWPTPHNWRVKRALTVMDHRIQRMIDERAASSAERNDFLSILLQAREEDGSRMSQRQVRDEALTLFGAGHETTATALTWTWYLLTSHPAIYQRMMDEIDNVLQGRSPGYADLAHLPYTLQVFKEAMRLYPPAYAVSRVALHDIEDIEGYNVRRGETVLVAIYAMHRRSDYFPEPEKFDPERFVPEREKQLPRYAYMPFGAGPRICIGNHFALMEGHLLLATLAQRVAFERIDAQAVKPDPSRSVTIRPDRNMQMRVRRRATQQ</sequence>
<dbReference type="AlphaFoldDB" id="A0A4P6K3U2"/>
<dbReference type="PANTHER" id="PTHR24291">
    <property type="entry name" value="CYTOCHROME P450 FAMILY 4"/>
    <property type="match status" value="1"/>
</dbReference>
<dbReference type="GO" id="GO:0020037">
    <property type="term" value="F:heme binding"/>
    <property type="evidence" value="ECO:0007669"/>
    <property type="project" value="InterPro"/>
</dbReference>
<reference evidence="9 10" key="1">
    <citation type="submission" date="2019-01" db="EMBL/GenBank/DDBJ databases">
        <title>Ktedonosporobacter rubrisoli SCAWS-G2.</title>
        <authorList>
            <person name="Huang Y."/>
            <person name="Yan B."/>
        </authorList>
    </citation>
    <scope>NUCLEOTIDE SEQUENCE [LARGE SCALE GENOMIC DNA]</scope>
    <source>
        <strain evidence="9 10">SCAWS-G2</strain>
    </source>
</reference>
<dbReference type="CDD" id="cd20620">
    <property type="entry name" value="CYP132-like"/>
    <property type="match status" value="1"/>
</dbReference>
<dbReference type="InterPro" id="IPR017972">
    <property type="entry name" value="Cyt_P450_CS"/>
</dbReference>
<evidence type="ECO:0000256" key="2">
    <source>
        <dbReference type="ARBA" id="ARBA00022617"/>
    </source>
</evidence>
<dbReference type="PANTHER" id="PTHR24291:SF50">
    <property type="entry name" value="BIFUNCTIONAL ALBAFLAVENONE MONOOXYGENASE_TERPENE SYNTHASE"/>
    <property type="match status" value="1"/>
</dbReference>
<dbReference type="Pfam" id="PF00067">
    <property type="entry name" value="p450"/>
    <property type="match status" value="1"/>
</dbReference>
<comment type="cofactor">
    <cofactor evidence="7">
        <name>heme</name>
        <dbReference type="ChEBI" id="CHEBI:30413"/>
    </cofactor>
</comment>
<comment type="similarity">
    <text evidence="1 8">Belongs to the cytochrome P450 family.</text>
</comment>
<keyword evidence="10" id="KW-1185">Reference proteome</keyword>
<evidence type="ECO:0000256" key="6">
    <source>
        <dbReference type="ARBA" id="ARBA00023033"/>
    </source>
</evidence>
<gene>
    <name evidence="9" type="ORF">EPA93_41785</name>
</gene>
<keyword evidence="6 8" id="KW-0503">Monooxygenase</keyword>
<dbReference type="InterPro" id="IPR002401">
    <property type="entry name" value="Cyt_P450_E_grp-I"/>
</dbReference>
<organism evidence="9 10">
    <name type="scientific">Ktedonosporobacter rubrisoli</name>
    <dbReference type="NCBI Taxonomy" id="2509675"/>
    <lineage>
        <taxon>Bacteria</taxon>
        <taxon>Bacillati</taxon>
        <taxon>Chloroflexota</taxon>
        <taxon>Ktedonobacteria</taxon>
        <taxon>Ktedonobacterales</taxon>
        <taxon>Ktedonosporobacteraceae</taxon>
        <taxon>Ktedonosporobacter</taxon>
    </lineage>
</organism>
<keyword evidence="5 7" id="KW-0408">Iron</keyword>
<dbReference type="OrthoDB" id="140159at2"/>
<evidence type="ECO:0000256" key="7">
    <source>
        <dbReference type="PIRSR" id="PIRSR602401-1"/>
    </source>
</evidence>
<evidence type="ECO:0000313" key="10">
    <source>
        <dbReference type="Proteomes" id="UP000290365"/>
    </source>
</evidence>
<dbReference type="GO" id="GO:0016705">
    <property type="term" value="F:oxidoreductase activity, acting on paired donors, with incorporation or reduction of molecular oxygen"/>
    <property type="evidence" value="ECO:0007669"/>
    <property type="project" value="InterPro"/>
</dbReference>
<dbReference type="InterPro" id="IPR050196">
    <property type="entry name" value="Cytochrome_P450_Monoox"/>
</dbReference>